<dbReference type="RefSeq" id="WP_363800235.1">
    <property type="nucleotide sequence ID" value="NZ_CP159925.1"/>
</dbReference>
<dbReference type="InterPro" id="IPR008964">
    <property type="entry name" value="Invasin/intimin_cell_adhesion"/>
</dbReference>
<dbReference type="SUPFAM" id="SSF49373">
    <property type="entry name" value="Invasin/intimin cell-adhesion fragments"/>
    <property type="match status" value="1"/>
</dbReference>
<name>A0AAU8MX82_9GAMM</name>
<reference evidence="2" key="1">
    <citation type="submission" date="2024-06" db="EMBL/GenBank/DDBJ databases">
        <authorList>
            <person name="Li S."/>
        </authorList>
    </citation>
    <scope>NUCLEOTIDE SEQUENCE</scope>
    <source>
        <strain evidence="2">SR10</strain>
    </source>
</reference>
<accession>A0AAU8MX82</accession>
<dbReference type="AlphaFoldDB" id="A0AAU8MX82"/>
<protein>
    <recommendedName>
        <fullName evidence="3">TonB-dependent receptor</fullName>
    </recommendedName>
</protein>
<dbReference type="SUPFAM" id="SSF56935">
    <property type="entry name" value="Porins"/>
    <property type="match status" value="1"/>
</dbReference>
<evidence type="ECO:0000256" key="1">
    <source>
        <dbReference type="SAM" id="SignalP"/>
    </source>
</evidence>
<organism evidence="2">
    <name type="scientific">Lysobacter firmicutimachus</name>
    <dbReference type="NCBI Taxonomy" id="1792846"/>
    <lineage>
        <taxon>Bacteria</taxon>
        <taxon>Pseudomonadati</taxon>
        <taxon>Pseudomonadota</taxon>
        <taxon>Gammaproteobacteria</taxon>
        <taxon>Lysobacterales</taxon>
        <taxon>Lysobacteraceae</taxon>
        <taxon>Lysobacter</taxon>
    </lineage>
</organism>
<gene>
    <name evidence="2" type="ORF">ABU614_09230</name>
</gene>
<dbReference type="PROSITE" id="PS51257">
    <property type="entry name" value="PROKAR_LIPOPROTEIN"/>
    <property type="match status" value="1"/>
</dbReference>
<dbReference type="EMBL" id="CP159925">
    <property type="protein sequence ID" value="XCO76947.1"/>
    <property type="molecule type" value="Genomic_DNA"/>
</dbReference>
<keyword evidence="1" id="KW-0732">Signal</keyword>
<dbReference type="InterPro" id="IPR013783">
    <property type="entry name" value="Ig-like_fold"/>
</dbReference>
<feature type="chain" id="PRO_5043829426" description="TonB-dependent receptor" evidence="1">
    <location>
        <begin position="30"/>
        <end position="1124"/>
    </location>
</feature>
<evidence type="ECO:0008006" key="3">
    <source>
        <dbReference type="Google" id="ProtNLM"/>
    </source>
</evidence>
<dbReference type="Gene3D" id="2.60.40.10">
    <property type="entry name" value="Immunoglobulins"/>
    <property type="match status" value="1"/>
</dbReference>
<feature type="signal peptide" evidence="1">
    <location>
        <begin position="1"/>
        <end position="29"/>
    </location>
</feature>
<sequence>MRQTERFLRRSALSTLACAIAASCGQAQAQFRSEAPLPAPLLARRQLPPATATIRVEVDRDRLPADGQTPARLTLRVFDRDGRPVAGETMLTLEASAGRWQLPGAVSDEAGLAPNDPDPLTPGLQLPARDGVADIWLLAPVEPQTVQVRVAAGGAVARGEIGFVPALRDMIAVGLVEGVVRFDRKSPLSLSQARSEDGFEDEIRNWSRRSGDGKRNAALRSAFFLKGKVRGDALLTMAYDSDKPDRDRLFRDIDPERWYPVYGDASMVGFEARSNSRLYLRLDRGRHYLLYGDIVTGDGFSQRSGQGAVASTALRDLGQYHRALTGVRGHLEGERGALDVFAAYDNLRQVVEEFPGRGLSGPYTVSNSAHAVLGSERVELIVRDRHAPSRIVSTEPLQRFVDYSFEPFSGRVLLARALPSVDAALNPVSLRISYEIDQGGERYWVYGGNGQYRINERFEIGASAVEDENPLAPYRLASANATWRFGPGTWLTGEVARSRSAYNRVPGQSYTAWPGAADPARGGEIDGDAWRLAFGHRGEHAEVQAFYGQSEAGFNNPSASFLGGRKQGGVDALWRLDERWSVYVQGSHVEDRTSGARRDQWQAGVRYLPSDALTLEFGANRIDERAGRYGAGNGLSVPAPLAAPYGVGVVTPGFGGGFYGGSSSAIDPGTGQTLYNTGSGWSERYGSWVGNGLAGVPVEYTALRAALQWRLGPRFDLAAEAEQDIDHRDHRRAALGAGWRVRERTRLYGRYEWNTGLSSVATADGVVDATGRRSPSPYESDAFVWGLDSEYMDGGSVFSEYRMYDAYGARQLQWANGLRNQWRPSAAWSLQTALEKLQLLDGRGQQATAASVAAQWRPDELWSIAGRLEWRRSEQVGGAAGEATVPWLNRDYDSWLSTLSVARKFNRDWTGLLRNYHLRNVYRGGAEDSYEDRFQLGVAYRDTDRNRFNLLGRYEYWTRRDAGLDRTAWDGADDARFAPAGEGFDKHVLSLHADWHPARPWWLDGRLAGKRQRDYFDGRSDRYTAYLVSGRITYDLSERWDVSALAAQMWSPGGARQSAFGVEAGHLLRDNLWLSAGYNARGFRDDDLSQGEYTQQGAYLRLRFKFDETLFRGNDPATNPALPR</sequence>
<evidence type="ECO:0000313" key="2">
    <source>
        <dbReference type="EMBL" id="XCO76947.1"/>
    </source>
</evidence>
<proteinExistence type="predicted"/>